<dbReference type="RefSeq" id="WP_039363409.1">
    <property type="nucleotide sequence ID" value="NZ_PGEZ01000001.1"/>
</dbReference>
<feature type="transmembrane region" description="Helical" evidence="1">
    <location>
        <begin position="65"/>
        <end position="84"/>
    </location>
</feature>
<gene>
    <name evidence="2" type="ORF">CLV56_1955</name>
</gene>
<dbReference type="AlphaFoldDB" id="A0A0B2B2P3"/>
<organism evidence="2 3">
    <name type="scientific">Mumia flava</name>
    <dbReference type="NCBI Taxonomy" id="1348852"/>
    <lineage>
        <taxon>Bacteria</taxon>
        <taxon>Bacillati</taxon>
        <taxon>Actinomycetota</taxon>
        <taxon>Actinomycetes</taxon>
        <taxon>Propionibacteriales</taxon>
        <taxon>Nocardioidaceae</taxon>
        <taxon>Mumia</taxon>
    </lineage>
</organism>
<evidence type="ECO:0008006" key="4">
    <source>
        <dbReference type="Google" id="ProtNLM"/>
    </source>
</evidence>
<evidence type="ECO:0000313" key="2">
    <source>
        <dbReference type="EMBL" id="PJJ57717.1"/>
    </source>
</evidence>
<feature type="transmembrane region" description="Helical" evidence="1">
    <location>
        <begin position="6"/>
        <end position="27"/>
    </location>
</feature>
<keyword evidence="1" id="KW-1133">Transmembrane helix</keyword>
<keyword evidence="1" id="KW-0472">Membrane</keyword>
<keyword evidence="3" id="KW-1185">Reference proteome</keyword>
<dbReference type="Gene3D" id="1.20.1280.290">
    <property type="match status" value="1"/>
</dbReference>
<reference evidence="2 3" key="1">
    <citation type="submission" date="2017-11" db="EMBL/GenBank/DDBJ databases">
        <title>Genomic Encyclopedia of Archaeal and Bacterial Type Strains, Phase II (KMG-II): From Individual Species to Whole Genera.</title>
        <authorList>
            <person name="Goeker M."/>
        </authorList>
    </citation>
    <scope>NUCLEOTIDE SEQUENCE [LARGE SCALE GENOMIC DNA]</scope>
    <source>
        <strain evidence="2 3">DSM 27763</strain>
    </source>
</reference>
<evidence type="ECO:0000256" key="1">
    <source>
        <dbReference type="SAM" id="Phobius"/>
    </source>
</evidence>
<evidence type="ECO:0000313" key="3">
    <source>
        <dbReference type="Proteomes" id="UP000230842"/>
    </source>
</evidence>
<protein>
    <recommendedName>
        <fullName evidence="4">PQ loop repeat protein</fullName>
    </recommendedName>
</protein>
<feature type="transmembrane region" description="Helical" evidence="1">
    <location>
        <begin position="39"/>
        <end position="59"/>
    </location>
</feature>
<accession>A0A0B2B2P3</accession>
<dbReference type="Proteomes" id="UP000230842">
    <property type="component" value="Unassembled WGS sequence"/>
</dbReference>
<dbReference type="EMBL" id="PGEZ01000001">
    <property type="protein sequence ID" value="PJJ57717.1"/>
    <property type="molecule type" value="Genomic_DNA"/>
</dbReference>
<dbReference type="OrthoDB" id="4569898at2"/>
<keyword evidence="1" id="KW-0812">Transmembrane</keyword>
<name>A0A0B2B2P3_9ACTN</name>
<proteinExistence type="predicted"/>
<comment type="caution">
    <text evidence="2">The sequence shown here is derived from an EMBL/GenBank/DDBJ whole genome shotgun (WGS) entry which is preliminary data.</text>
</comment>
<sequence length="102" mass="11144">MSLHSAGVLAGAVSAMLFVVSYLPMLVKAARTRDLHSYSLGQLMVANLGNLVHTVYVLSLPMGPIWLLHGFYLGSTALMTCWWWRYREPRSDPAGAAHGVSV</sequence>